<evidence type="ECO:0000313" key="2">
    <source>
        <dbReference type="Proteomes" id="UP001595191"/>
    </source>
</evidence>
<gene>
    <name evidence="1" type="ORF">ACEZ3G_01750</name>
</gene>
<proteinExistence type="predicted"/>
<keyword evidence="2" id="KW-1185">Reference proteome</keyword>
<accession>A0ACC7LFN3</accession>
<organism evidence="1 2">
    <name type="scientific">Meishania litoralis</name>
    <dbReference type="NCBI Taxonomy" id="3434685"/>
    <lineage>
        <taxon>Bacteria</taxon>
        <taxon>Pseudomonadati</taxon>
        <taxon>Bacteroidota</taxon>
        <taxon>Flavobacteriia</taxon>
        <taxon>Flavobacteriales</taxon>
        <taxon>Flavobacteriaceae</taxon>
        <taxon>Meishania</taxon>
    </lineage>
</organism>
<reference evidence="1" key="1">
    <citation type="submission" date="2024-09" db="EMBL/GenBank/DDBJ databases">
        <authorList>
            <person name="Liu J."/>
        </authorList>
    </citation>
    <scope>NUCLEOTIDE SEQUENCE</scope>
    <source>
        <strain evidence="1">NBU2967</strain>
    </source>
</reference>
<dbReference type="EMBL" id="JBHFPV010000001">
    <property type="protein sequence ID" value="MFH6602183.1"/>
    <property type="molecule type" value="Genomic_DNA"/>
</dbReference>
<comment type="caution">
    <text evidence="1">The sequence shown here is derived from an EMBL/GenBank/DDBJ whole genome shotgun (WGS) entry which is preliminary data.</text>
</comment>
<dbReference type="Proteomes" id="UP001595191">
    <property type="component" value="Unassembled WGS sequence"/>
</dbReference>
<name>A0ACC7LFN3_9FLAO</name>
<sequence>MKKILLPLLLTIGLTLNAQEVMDVLPYATIPEVPKDYTAGTVVSRMIDGLGFRYYWATEGITENDFDYRPSNEGRSIRETMEHIYALSNMIANSAKKIPNDRTVSIEVPPVQDLRKLTLQNLKTASTVFKQATDLSEHSIVFKSKEGSAEFPFWNQINGPIEDAVWHAGQLAVLRRSAGNPMDPKVNVFLGRLND</sequence>
<protein>
    <submittedName>
        <fullName evidence="1">DinB family protein</fullName>
    </submittedName>
</protein>
<evidence type="ECO:0000313" key="1">
    <source>
        <dbReference type="EMBL" id="MFH6602183.1"/>
    </source>
</evidence>